<dbReference type="InterPro" id="IPR029033">
    <property type="entry name" value="His_PPase_superfam"/>
</dbReference>
<dbReference type="AlphaFoldDB" id="A0A2A5X078"/>
<feature type="active site" description="Proton donor/acceptor" evidence="1">
    <location>
        <position position="88"/>
    </location>
</feature>
<feature type="binding site" evidence="2">
    <location>
        <begin position="88"/>
        <end position="91"/>
    </location>
    <ligand>
        <name>substrate</name>
    </ligand>
</feature>
<dbReference type="CDD" id="cd07067">
    <property type="entry name" value="HP_PGM_like"/>
    <property type="match status" value="1"/>
</dbReference>
<comment type="caution">
    <text evidence="3">The sequence shown here is derived from an EMBL/GenBank/DDBJ whole genome shotgun (WGS) entry which is preliminary data.</text>
</comment>
<evidence type="ECO:0000313" key="4">
    <source>
        <dbReference type="Proteomes" id="UP000219327"/>
    </source>
</evidence>
<accession>A0A2A5X078</accession>
<evidence type="ECO:0000256" key="2">
    <source>
        <dbReference type="PIRSR" id="PIRSR613078-2"/>
    </source>
</evidence>
<feature type="active site" description="Tele-phosphohistidine intermediate" evidence="1">
    <location>
        <position position="9"/>
    </location>
</feature>
<name>A0A2A5X078_9GAMM</name>
<dbReference type="Proteomes" id="UP000219327">
    <property type="component" value="Unassembled WGS sequence"/>
</dbReference>
<dbReference type="Gene3D" id="3.40.50.1240">
    <property type="entry name" value="Phosphoglycerate mutase-like"/>
    <property type="match status" value="1"/>
</dbReference>
<gene>
    <name evidence="3" type="ORF">CNE99_00850</name>
</gene>
<dbReference type="SUPFAM" id="SSF53254">
    <property type="entry name" value="Phosphoglycerate mutase-like"/>
    <property type="match status" value="1"/>
</dbReference>
<feature type="binding site" evidence="2">
    <location>
        <position position="62"/>
    </location>
    <ligand>
        <name>substrate</name>
    </ligand>
</feature>
<sequence>MTTLVIARHGNTFGPDDVPTRVGARTDLPLVESGRAQAARLGDYLAEQALVPDRVFTSTLQRTREMARIALERCGVDREPEALNCFDEIDYGPDENQPESDVVARVGQAAIDAWNQRAEVPPGWRVDPDDIVVEWRRFADGLIEGGVDVALVVTSNGVARFAPHVTDDFEGFLGRHHPKLSTGAVGIFRHGPRDDSWVVDGWNIRP</sequence>
<protein>
    <submittedName>
        <fullName evidence="3">Phosphoglycerate mutase</fullName>
    </submittedName>
</protein>
<evidence type="ECO:0000313" key="3">
    <source>
        <dbReference type="EMBL" id="PDH41913.1"/>
    </source>
</evidence>
<organism evidence="3 4">
    <name type="scientific">OM182 bacterium MED-G24</name>
    <dbReference type="NCBI Taxonomy" id="1986255"/>
    <lineage>
        <taxon>Bacteria</taxon>
        <taxon>Pseudomonadati</taxon>
        <taxon>Pseudomonadota</taxon>
        <taxon>Gammaproteobacteria</taxon>
        <taxon>OMG group</taxon>
        <taxon>OM182 clade</taxon>
    </lineage>
</organism>
<evidence type="ECO:0000256" key="1">
    <source>
        <dbReference type="PIRSR" id="PIRSR613078-1"/>
    </source>
</evidence>
<dbReference type="Pfam" id="PF00300">
    <property type="entry name" value="His_Phos_1"/>
    <property type="match status" value="1"/>
</dbReference>
<proteinExistence type="predicted"/>
<dbReference type="EMBL" id="NTKD01000002">
    <property type="protein sequence ID" value="PDH41913.1"/>
    <property type="molecule type" value="Genomic_DNA"/>
</dbReference>
<reference evidence="3 4" key="1">
    <citation type="submission" date="2017-08" db="EMBL/GenBank/DDBJ databases">
        <title>Fine stratification of microbial communities through a metagenomic profile of the photic zone.</title>
        <authorList>
            <person name="Haro-Moreno J.M."/>
            <person name="Lopez-Perez M."/>
            <person name="De La Torre J."/>
            <person name="Picazo A."/>
            <person name="Camacho A."/>
            <person name="Rodriguez-Valera F."/>
        </authorList>
    </citation>
    <scope>NUCLEOTIDE SEQUENCE [LARGE SCALE GENOMIC DNA]</scope>
    <source>
        <strain evidence="3">MED-G24</strain>
    </source>
</reference>
<dbReference type="InterPro" id="IPR013078">
    <property type="entry name" value="His_Pase_superF_clade-1"/>
</dbReference>
<dbReference type="SMART" id="SM00855">
    <property type="entry name" value="PGAM"/>
    <property type="match status" value="1"/>
</dbReference>